<evidence type="ECO:0000313" key="3">
    <source>
        <dbReference type="EMBL" id="PZQ17768.1"/>
    </source>
</evidence>
<comment type="caution">
    <text evidence="3">The sequence shown here is derived from an EMBL/GenBank/DDBJ whole genome shotgun (WGS) entry which is preliminary data.</text>
</comment>
<organism evidence="3 4">
    <name type="scientific">Ancylobacter novellus</name>
    <name type="common">Thiobacillus novellus</name>
    <dbReference type="NCBI Taxonomy" id="921"/>
    <lineage>
        <taxon>Bacteria</taxon>
        <taxon>Pseudomonadati</taxon>
        <taxon>Pseudomonadota</taxon>
        <taxon>Alphaproteobacteria</taxon>
        <taxon>Hyphomicrobiales</taxon>
        <taxon>Xanthobacteraceae</taxon>
        <taxon>Ancylobacter</taxon>
    </lineage>
</organism>
<name>A0A2W5KQN3_ANCNO</name>
<evidence type="ECO:0000256" key="1">
    <source>
        <dbReference type="SAM" id="Coils"/>
    </source>
</evidence>
<proteinExistence type="predicted"/>
<dbReference type="Proteomes" id="UP000249577">
    <property type="component" value="Unassembled WGS sequence"/>
</dbReference>
<evidence type="ECO:0000313" key="4">
    <source>
        <dbReference type="Proteomes" id="UP000249577"/>
    </source>
</evidence>
<evidence type="ECO:0008006" key="5">
    <source>
        <dbReference type="Google" id="ProtNLM"/>
    </source>
</evidence>
<keyword evidence="2" id="KW-0812">Transmembrane</keyword>
<dbReference type="AlphaFoldDB" id="A0A2W5KQN3"/>
<sequence>MSDTQPGAAAPESALEADLAALRDDVARLTDTLQSLLADGAATAKNAAREGVDTARAKVEGAAEDLSDAVVENPLTSVLIALGVGYVVGALGRSRR</sequence>
<evidence type="ECO:0000256" key="2">
    <source>
        <dbReference type="SAM" id="Phobius"/>
    </source>
</evidence>
<feature type="coiled-coil region" evidence="1">
    <location>
        <begin position="12"/>
        <end position="39"/>
    </location>
</feature>
<feature type="transmembrane region" description="Helical" evidence="2">
    <location>
        <begin position="75"/>
        <end position="92"/>
    </location>
</feature>
<accession>A0A2W5KQN3</accession>
<keyword evidence="1" id="KW-0175">Coiled coil</keyword>
<dbReference type="EMBL" id="QFPN01000002">
    <property type="protein sequence ID" value="PZQ17768.1"/>
    <property type="molecule type" value="Genomic_DNA"/>
</dbReference>
<protein>
    <recommendedName>
        <fullName evidence="5">DUF883 domain-containing protein</fullName>
    </recommendedName>
</protein>
<keyword evidence="2" id="KW-0472">Membrane</keyword>
<gene>
    <name evidence="3" type="ORF">DI565_03235</name>
</gene>
<reference evidence="3 4" key="1">
    <citation type="submission" date="2017-08" db="EMBL/GenBank/DDBJ databases">
        <title>Infants hospitalized years apart are colonized by the same room-sourced microbial strains.</title>
        <authorList>
            <person name="Brooks B."/>
            <person name="Olm M.R."/>
            <person name="Firek B.A."/>
            <person name="Baker R."/>
            <person name="Thomas B.C."/>
            <person name="Morowitz M.J."/>
            <person name="Banfield J.F."/>
        </authorList>
    </citation>
    <scope>NUCLEOTIDE SEQUENCE [LARGE SCALE GENOMIC DNA]</scope>
    <source>
        <strain evidence="3">S2_005_003_R2_43</strain>
    </source>
</reference>
<keyword evidence="2" id="KW-1133">Transmembrane helix</keyword>